<keyword evidence="5" id="KW-1185">Reference proteome</keyword>
<evidence type="ECO:0000256" key="2">
    <source>
        <dbReference type="ARBA" id="ARBA00022980"/>
    </source>
</evidence>
<dbReference type="NCBIfam" id="TIGR01066">
    <property type="entry name" value="rplM_bact"/>
    <property type="match status" value="1"/>
</dbReference>
<comment type="similarity">
    <text evidence="1">Belongs to the universal ribosomal protein uL13 family.</text>
</comment>
<dbReference type="SUPFAM" id="SSF52161">
    <property type="entry name" value="Ribosomal protein L13"/>
    <property type="match status" value="1"/>
</dbReference>
<dbReference type="InterPro" id="IPR036899">
    <property type="entry name" value="Ribosomal_uL13_sf"/>
</dbReference>
<dbReference type="Pfam" id="PF00572">
    <property type="entry name" value="Ribosomal_L13"/>
    <property type="match status" value="1"/>
</dbReference>
<reference evidence="4 5" key="1">
    <citation type="journal article" date="2019" name="Environ. Microbiol.">
        <title>At the nexus of three kingdoms: the genome of the mycorrhizal fungus Gigaspora margarita provides insights into plant, endobacterial and fungal interactions.</title>
        <authorList>
            <person name="Venice F."/>
            <person name="Ghignone S."/>
            <person name="Salvioli di Fossalunga A."/>
            <person name="Amselem J."/>
            <person name="Novero M."/>
            <person name="Xianan X."/>
            <person name="Sedzielewska Toro K."/>
            <person name="Morin E."/>
            <person name="Lipzen A."/>
            <person name="Grigoriev I.V."/>
            <person name="Henrissat B."/>
            <person name="Martin F.M."/>
            <person name="Bonfante P."/>
        </authorList>
    </citation>
    <scope>NUCLEOTIDE SEQUENCE [LARGE SCALE GENOMIC DNA]</scope>
    <source>
        <strain evidence="4 5">BEG34</strain>
    </source>
</reference>
<dbReference type="HAMAP" id="MF_01366">
    <property type="entry name" value="Ribosomal_uL13"/>
    <property type="match status" value="1"/>
</dbReference>
<evidence type="ECO:0000313" key="5">
    <source>
        <dbReference type="Proteomes" id="UP000439903"/>
    </source>
</evidence>
<dbReference type="AlphaFoldDB" id="A0A8H4A8F5"/>
<proteinExistence type="inferred from homology"/>
<sequence>MSQAIGNTALAYVRAWHLVDAKQRILGRMAANIATTLMGKHKPIYDPASDCGDYVVVINSKEVAVTGKKAEQKVYRHHSGYPGGLKTISYKIMLEKKPDEIIRKAVSGMLPKNRLRYRRLNRLFIFPDDKHPYEKNILKSYDYTLNELSLPDKVEKIQDKSKNQDKKSKKNKSKKFSSPENIDNGKNKSVKENISDNVKKDKQNKSIEIQI</sequence>
<comment type="caution">
    <text evidence="4">The sequence shown here is derived from an EMBL/GenBank/DDBJ whole genome shotgun (WGS) entry which is preliminary data.</text>
</comment>
<gene>
    <name evidence="4" type="ORF">F8M41_003513</name>
</gene>
<dbReference type="GO" id="GO:0005762">
    <property type="term" value="C:mitochondrial large ribosomal subunit"/>
    <property type="evidence" value="ECO:0007669"/>
    <property type="project" value="TreeGrafter"/>
</dbReference>
<accession>A0A8H4A8F5</accession>
<dbReference type="PANTHER" id="PTHR11545:SF2">
    <property type="entry name" value="LARGE RIBOSOMAL SUBUNIT PROTEIN UL13M"/>
    <property type="match status" value="1"/>
</dbReference>
<keyword evidence="2 4" id="KW-0689">Ribosomal protein</keyword>
<evidence type="ECO:0000256" key="3">
    <source>
        <dbReference type="ARBA" id="ARBA00023274"/>
    </source>
</evidence>
<dbReference type="GO" id="GO:0003735">
    <property type="term" value="F:structural constituent of ribosome"/>
    <property type="evidence" value="ECO:0007669"/>
    <property type="project" value="InterPro"/>
</dbReference>
<dbReference type="GO" id="GO:0017148">
    <property type="term" value="P:negative regulation of translation"/>
    <property type="evidence" value="ECO:0007669"/>
    <property type="project" value="TreeGrafter"/>
</dbReference>
<dbReference type="PANTHER" id="PTHR11545">
    <property type="entry name" value="RIBOSOMAL PROTEIN L13"/>
    <property type="match status" value="1"/>
</dbReference>
<keyword evidence="3" id="KW-0687">Ribonucleoprotein</keyword>
<dbReference type="CDD" id="cd00392">
    <property type="entry name" value="Ribosomal_L13"/>
    <property type="match status" value="1"/>
</dbReference>
<dbReference type="EMBL" id="WTPW01001305">
    <property type="protein sequence ID" value="KAF0444006.1"/>
    <property type="molecule type" value="Genomic_DNA"/>
</dbReference>
<name>A0A8H4A8F5_GIGMA</name>
<dbReference type="InterPro" id="IPR005822">
    <property type="entry name" value="Ribosomal_uL13"/>
</dbReference>
<evidence type="ECO:0000313" key="4">
    <source>
        <dbReference type="EMBL" id="KAF0444006.1"/>
    </source>
</evidence>
<dbReference type="GO" id="GO:0003729">
    <property type="term" value="F:mRNA binding"/>
    <property type="evidence" value="ECO:0007669"/>
    <property type="project" value="TreeGrafter"/>
</dbReference>
<evidence type="ECO:0000256" key="1">
    <source>
        <dbReference type="ARBA" id="ARBA00006227"/>
    </source>
</evidence>
<dbReference type="InterPro" id="IPR005823">
    <property type="entry name" value="Ribosomal_uL13_bac-type"/>
</dbReference>
<organism evidence="4 5">
    <name type="scientific">Gigaspora margarita</name>
    <dbReference type="NCBI Taxonomy" id="4874"/>
    <lineage>
        <taxon>Eukaryota</taxon>
        <taxon>Fungi</taxon>
        <taxon>Fungi incertae sedis</taxon>
        <taxon>Mucoromycota</taxon>
        <taxon>Glomeromycotina</taxon>
        <taxon>Glomeromycetes</taxon>
        <taxon>Diversisporales</taxon>
        <taxon>Gigasporaceae</taxon>
        <taxon>Gigaspora</taxon>
    </lineage>
</organism>
<dbReference type="Gene3D" id="3.90.1180.10">
    <property type="entry name" value="Ribosomal protein L13"/>
    <property type="match status" value="1"/>
</dbReference>
<dbReference type="Proteomes" id="UP000439903">
    <property type="component" value="Unassembled WGS sequence"/>
</dbReference>
<dbReference type="GO" id="GO:0006412">
    <property type="term" value="P:translation"/>
    <property type="evidence" value="ECO:0007669"/>
    <property type="project" value="InterPro"/>
</dbReference>
<dbReference type="OrthoDB" id="274622at2759"/>
<protein>
    <submittedName>
        <fullName evidence="4">50S ribosomal protein L13</fullName>
    </submittedName>
</protein>